<sequence>MIQTGLTNVTNAARLGRPRRRGFTLLELFLTLSMAVVLMTLVNAAFRFYAVDMDSNDMDMRRTMLASAVMQMIEDDLRASLHPEPLDTSALETLLASTAASATGGGNSGDSGDPGDAEAAGMDDPALEEEPVTSVSGVAVLQTPGLIGDQYQLQIDTSRLPRLEEYAMLMDVDPGNLADLPSDLKTVTYYVQAADSIGIEDPLAKLDATTSTTAGGLVRRVLDRSATTFASTSGNLAALGQTGELLAPEVTGIEFSYWDGVTWQIEWNSDELGELPLAVKIQLVMVDPLVAESEQEPRLFQHVVKLSMAKIIEEEEEEDLSGVGL</sequence>
<dbReference type="PROSITE" id="PS00409">
    <property type="entry name" value="PROKAR_NTER_METHYL"/>
    <property type="match status" value="1"/>
</dbReference>
<reference evidence="3 4" key="1">
    <citation type="submission" date="2019-03" db="EMBL/GenBank/DDBJ databases">
        <title>Deep-cultivation of Planctomycetes and their phenomic and genomic characterization uncovers novel biology.</title>
        <authorList>
            <person name="Wiegand S."/>
            <person name="Jogler M."/>
            <person name="Boedeker C."/>
            <person name="Pinto D."/>
            <person name="Vollmers J."/>
            <person name="Rivas-Marin E."/>
            <person name="Kohn T."/>
            <person name="Peeters S.H."/>
            <person name="Heuer A."/>
            <person name="Rast P."/>
            <person name="Oberbeckmann S."/>
            <person name="Bunk B."/>
            <person name="Jeske O."/>
            <person name="Meyerdierks A."/>
            <person name="Storesund J.E."/>
            <person name="Kallscheuer N."/>
            <person name="Luecker S."/>
            <person name="Lage O.M."/>
            <person name="Pohl T."/>
            <person name="Merkel B.J."/>
            <person name="Hornburger P."/>
            <person name="Mueller R.-W."/>
            <person name="Bruemmer F."/>
            <person name="Labrenz M."/>
            <person name="Spormann A.M."/>
            <person name="Op den Camp H."/>
            <person name="Overmann J."/>
            <person name="Amann R."/>
            <person name="Jetten M.S.M."/>
            <person name="Mascher T."/>
            <person name="Medema M.H."/>
            <person name="Devos D.P."/>
            <person name="Kaster A.-K."/>
            <person name="Ovreas L."/>
            <person name="Rohde M."/>
            <person name="Galperin M.Y."/>
            <person name="Jogler C."/>
        </authorList>
    </citation>
    <scope>NUCLEOTIDE SEQUENCE [LARGE SCALE GENOMIC DNA]</scope>
    <source>
        <strain evidence="3 4">Enr13</strain>
    </source>
</reference>
<evidence type="ECO:0008006" key="5">
    <source>
        <dbReference type="Google" id="ProtNLM"/>
    </source>
</evidence>
<gene>
    <name evidence="3" type="ORF">Enr13x_33830</name>
</gene>
<keyword evidence="2" id="KW-1133">Transmembrane helix</keyword>
<proteinExistence type="predicted"/>
<dbReference type="OrthoDB" id="9812770at2"/>
<feature type="region of interest" description="Disordered" evidence="1">
    <location>
        <begin position="100"/>
        <end position="122"/>
    </location>
</feature>
<dbReference type="KEGG" id="snep:Enr13x_33830"/>
<protein>
    <recommendedName>
        <fullName evidence="5">Pseudopilin GspJ</fullName>
    </recommendedName>
</protein>
<dbReference type="EMBL" id="CP037423">
    <property type="protein sequence ID" value="QDV43526.1"/>
    <property type="molecule type" value="Genomic_DNA"/>
</dbReference>
<organism evidence="3 4">
    <name type="scientific">Stieleria neptunia</name>
    <dbReference type="NCBI Taxonomy" id="2527979"/>
    <lineage>
        <taxon>Bacteria</taxon>
        <taxon>Pseudomonadati</taxon>
        <taxon>Planctomycetota</taxon>
        <taxon>Planctomycetia</taxon>
        <taxon>Pirellulales</taxon>
        <taxon>Pirellulaceae</taxon>
        <taxon>Stieleria</taxon>
    </lineage>
</organism>
<dbReference type="RefSeq" id="WP_145387727.1">
    <property type="nucleotide sequence ID" value="NZ_CP037423.1"/>
</dbReference>
<dbReference type="AlphaFoldDB" id="A0A518HRQ2"/>
<evidence type="ECO:0000256" key="2">
    <source>
        <dbReference type="SAM" id="Phobius"/>
    </source>
</evidence>
<keyword evidence="4" id="KW-1185">Reference proteome</keyword>
<dbReference type="Proteomes" id="UP000319004">
    <property type="component" value="Chromosome"/>
</dbReference>
<evidence type="ECO:0000256" key="1">
    <source>
        <dbReference type="SAM" id="MobiDB-lite"/>
    </source>
</evidence>
<dbReference type="InterPro" id="IPR012902">
    <property type="entry name" value="N_methyl_site"/>
</dbReference>
<keyword evidence="2" id="KW-0472">Membrane</keyword>
<evidence type="ECO:0000313" key="4">
    <source>
        <dbReference type="Proteomes" id="UP000319004"/>
    </source>
</evidence>
<keyword evidence="2" id="KW-0812">Transmembrane</keyword>
<evidence type="ECO:0000313" key="3">
    <source>
        <dbReference type="EMBL" id="QDV43526.1"/>
    </source>
</evidence>
<feature type="transmembrane region" description="Helical" evidence="2">
    <location>
        <begin position="23"/>
        <end position="46"/>
    </location>
</feature>
<name>A0A518HRQ2_9BACT</name>
<accession>A0A518HRQ2</accession>